<comment type="caution">
    <text evidence="2">The sequence shown here is derived from an EMBL/GenBank/DDBJ whole genome shotgun (WGS) entry which is preliminary data.</text>
</comment>
<dbReference type="EMBL" id="JBGBZA010000002">
    <property type="protein sequence ID" value="MEY9316690.1"/>
    <property type="molecule type" value="Genomic_DNA"/>
</dbReference>
<feature type="chain" id="PRO_5009126763" evidence="1">
    <location>
        <begin position="33"/>
        <end position="159"/>
    </location>
</feature>
<dbReference type="RefSeq" id="WP_038375805.1">
    <property type="nucleotide sequence ID" value="NZ_CP126026.1"/>
</dbReference>
<evidence type="ECO:0000313" key="4">
    <source>
        <dbReference type="Proteomes" id="UP000673383"/>
    </source>
</evidence>
<dbReference type="OrthoDB" id="9808290at2"/>
<accession>A0A1E3EKQ0</accession>
<reference evidence="2" key="1">
    <citation type="submission" date="2021-02" db="EMBL/GenBank/DDBJ databases">
        <title>Genomic Encyclopedia of Type Strains, Phase IV (KMG-V): Genome sequencing to study the core and pangenomes of soil and plant-associated prokaryotes.</title>
        <authorList>
            <person name="Whitman W."/>
        </authorList>
    </citation>
    <scope>NUCLEOTIDE SEQUENCE</scope>
    <source>
        <strain evidence="2">USDA 406</strain>
    </source>
</reference>
<dbReference type="PANTHER" id="PTHR37953:SF1">
    <property type="entry name" value="UPF0127 PROTEIN MJ1496"/>
    <property type="match status" value="1"/>
</dbReference>
<keyword evidence="5" id="KW-1185">Reference proteome</keyword>
<dbReference type="eggNOG" id="COG1430">
    <property type="taxonomic scope" value="Bacteria"/>
</dbReference>
<dbReference type="Pfam" id="PF02643">
    <property type="entry name" value="DUF192"/>
    <property type="match status" value="1"/>
</dbReference>
<organism evidence="2 4">
    <name type="scientific">Bradyrhizobium elkanii</name>
    <dbReference type="NCBI Taxonomy" id="29448"/>
    <lineage>
        <taxon>Bacteria</taxon>
        <taxon>Pseudomonadati</taxon>
        <taxon>Pseudomonadota</taxon>
        <taxon>Alphaproteobacteria</taxon>
        <taxon>Hyphomicrobiales</taxon>
        <taxon>Nitrobacteraceae</taxon>
        <taxon>Bradyrhizobium</taxon>
    </lineage>
</organism>
<reference evidence="3 5" key="2">
    <citation type="submission" date="2024-07" db="EMBL/GenBank/DDBJ databases">
        <title>Genomic Encyclopedia of Type Strains, Phase V (KMG-V): Genome sequencing to study the core and pangenomes of soil and plant-associated prokaryotes.</title>
        <authorList>
            <person name="Whitman W."/>
        </authorList>
    </citation>
    <scope>NUCLEOTIDE SEQUENCE [LARGE SCALE GENOMIC DNA]</scope>
    <source>
        <strain evidence="3 5">USDA 415</strain>
    </source>
</reference>
<dbReference type="InterPro" id="IPR038695">
    <property type="entry name" value="Saro_0823-like_sf"/>
</dbReference>
<dbReference type="PANTHER" id="PTHR37953">
    <property type="entry name" value="UPF0127 PROTEIN MJ1496"/>
    <property type="match status" value="1"/>
</dbReference>
<keyword evidence="1" id="KW-0732">Signal</keyword>
<dbReference type="Proteomes" id="UP001565471">
    <property type="component" value="Unassembled WGS sequence"/>
</dbReference>
<dbReference type="InterPro" id="IPR003795">
    <property type="entry name" value="DUF192"/>
</dbReference>
<sequence length="159" mass="17571">MNFVRSVGRHRSWLMACLVIMFGALLAPAAQAASVQPLEIVTKSGVHVFSVEMATTEQEKETGLMYRKELADGKGMLFDFSPEQEVSMWMKNTYISLDMIFIRADGRILRIAENTEPLSTRIIPSRGLAKGVLEVIAGTAQKYGIQPGDRVAHPLFGGR</sequence>
<name>A0A1E3EKQ0_BRAEL</name>
<dbReference type="EMBL" id="JAFICZ010000001">
    <property type="protein sequence ID" value="MBP1297801.1"/>
    <property type="molecule type" value="Genomic_DNA"/>
</dbReference>
<evidence type="ECO:0000313" key="2">
    <source>
        <dbReference type="EMBL" id="MBP1297801.1"/>
    </source>
</evidence>
<evidence type="ECO:0000256" key="1">
    <source>
        <dbReference type="SAM" id="SignalP"/>
    </source>
</evidence>
<feature type="signal peptide" evidence="1">
    <location>
        <begin position="1"/>
        <end position="32"/>
    </location>
</feature>
<protein>
    <submittedName>
        <fullName evidence="2">Uncharacterized membrane protein (UPF0127 family)</fullName>
    </submittedName>
</protein>
<dbReference type="AlphaFoldDB" id="A0A1E3EKQ0"/>
<evidence type="ECO:0000313" key="3">
    <source>
        <dbReference type="EMBL" id="MEY9316690.1"/>
    </source>
</evidence>
<dbReference type="Gene3D" id="2.60.120.1140">
    <property type="entry name" value="Protein of unknown function DUF192"/>
    <property type="match status" value="1"/>
</dbReference>
<dbReference type="Proteomes" id="UP000673383">
    <property type="component" value="Unassembled WGS sequence"/>
</dbReference>
<proteinExistence type="predicted"/>
<gene>
    <name evidence="3" type="ORF">ABIF29_003489</name>
    <name evidence="2" type="ORF">JOH49_007554</name>
</gene>
<evidence type="ECO:0000313" key="5">
    <source>
        <dbReference type="Proteomes" id="UP001565471"/>
    </source>
</evidence>